<organism evidence="2 3">
    <name type="scientific">Abyssalbus ytuae</name>
    <dbReference type="NCBI Taxonomy" id="2926907"/>
    <lineage>
        <taxon>Bacteria</taxon>
        <taxon>Pseudomonadati</taxon>
        <taxon>Bacteroidota</taxon>
        <taxon>Flavobacteriia</taxon>
        <taxon>Flavobacteriales</taxon>
        <taxon>Flavobacteriaceae</taxon>
        <taxon>Abyssalbus</taxon>
    </lineage>
</organism>
<gene>
    <name evidence="2" type="ORF">MQE35_12705</name>
</gene>
<reference evidence="2" key="1">
    <citation type="submission" date="2022-03" db="EMBL/GenBank/DDBJ databases">
        <title>Description of Abyssus ytuae gen. nov., sp. nov., a novel member of the family Flavobacteriaceae isolated from the sediment of Mariana Trench.</title>
        <authorList>
            <person name="Zhang J."/>
            <person name="Xu X."/>
        </authorList>
    </citation>
    <scope>NUCLEOTIDE SEQUENCE</scope>
    <source>
        <strain evidence="2">MT3330</strain>
    </source>
</reference>
<dbReference type="EMBL" id="CP094358">
    <property type="protein sequence ID" value="UOB16592.1"/>
    <property type="molecule type" value="Genomic_DNA"/>
</dbReference>
<evidence type="ECO:0000313" key="3">
    <source>
        <dbReference type="Proteomes" id="UP000831290"/>
    </source>
</evidence>
<name>A0A9E6ZJA0_9FLAO</name>
<evidence type="ECO:0000256" key="1">
    <source>
        <dbReference type="SAM" id="Coils"/>
    </source>
</evidence>
<feature type="coiled-coil region" evidence="1">
    <location>
        <begin position="27"/>
        <end position="93"/>
    </location>
</feature>
<accession>A0A9E6ZJA0</accession>
<dbReference type="KEGG" id="fbm:MQE35_12705"/>
<protein>
    <submittedName>
        <fullName evidence="2">Uncharacterized protein</fullName>
    </submittedName>
</protein>
<proteinExistence type="predicted"/>
<sequence>MIPLSAVFKNIKLSFWIVLSIAIVWFIKDYQHKIEELKREKQNLQSLRRSDSLNYAEQTLSQRELSEYFQYQNNDLEKKLNAANIKLNRIEKVISQKLNYKDTTVSTIKAEGLVLAVKENKPMSVPVIDSNDCLVIKGSIIFDGQEIELKINDRQFKNISEVVTYWERRQWNFLGIKTRIFGKKQATVKIFNSCGKTETYIINKK</sequence>
<dbReference type="Proteomes" id="UP000831290">
    <property type="component" value="Chromosome"/>
</dbReference>
<keyword evidence="3" id="KW-1185">Reference proteome</keyword>
<evidence type="ECO:0000313" key="2">
    <source>
        <dbReference type="EMBL" id="UOB16592.1"/>
    </source>
</evidence>
<dbReference type="AlphaFoldDB" id="A0A9E6ZJA0"/>
<keyword evidence="1" id="KW-0175">Coiled coil</keyword>
<dbReference type="RefSeq" id="WP_255841807.1">
    <property type="nucleotide sequence ID" value="NZ_CP094358.1"/>
</dbReference>